<dbReference type="PATRIC" id="fig|525330.7.peg.326"/>
<feature type="domain" description="Flagellar assembly protein T C-terminal" evidence="1">
    <location>
        <begin position="12"/>
        <end position="86"/>
    </location>
</feature>
<comment type="caution">
    <text evidence="2">The sequence shown here is derived from an EMBL/GenBank/DDBJ whole genome shotgun (WGS) entry which is preliminary data.</text>
</comment>
<evidence type="ECO:0000313" key="2">
    <source>
        <dbReference type="EMBL" id="EEJ59379.1"/>
    </source>
</evidence>
<dbReference type="AlphaFoldDB" id="C2E711"/>
<dbReference type="InterPro" id="IPR032388">
    <property type="entry name" value="FlgT_C"/>
</dbReference>
<dbReference type="Pfam" id="PF16538">
    <property type="entry name" value="FlgT_C"/>
    <property type="match status" value="1"/>
</dbReference>
<sequence length="116" mass="12907">MDIKVAKIISTKQLIINAGKDQKIKLGQRFEIIDYTSFEVITDPETNKKLGRIYAVKGNVIVSKVYSKMALVEAPYENSLFSIQTDLNVDPKEITGGLPAPSLNPIKVRDTLIKTN</sequence>
<dbReference type="Gene3D" id="2.40.10.410">
    <property type="entry name" value="FlgT, C-terminal domain"/>
    <property type="match status" value="1"/>
</dbReference>
<evidence type="ECO:0000313" key="3">
    <source>
        <dbReference type="Proteomes" id="UP000003491"/>
    </source>
</evidence>
<protein>
    <recommendedName>
        <fullName evidence="1">Flagellar assembly protein T C-terminal domain-containing protein</fullName>
    </recommendedName>
</protein>
<dbReference type="EMBL" id="ACGR01000041">
    <property type="protein sequence ID" value="EEJ59379.1"/>
    <property type="molecule type" value="Genomic_DNA"/>
</dbReference>
<dbReference type="InterPro" id="IPR038165">
    <property type="entry name" value="FlgT_C_sf"/>
</dbReference>
<name>C2E711_LACJH</name>
<evidence type="ECO:0000259" key="1">
    <source>
        <dbReference type="Pfam" id="PF16538"/>
    </source>
</evidence>
<dbReference type="RefSeq" id="WP_004895231.1">
    <property type="nucleotide sequence ID" value="NZ_AZCY01000001.1"/>
</dbReference>
<gene>
    <name evidence="2" type="ORF">HMPREF0528_1535</name>
</gene>
<dbReference type="HOGENOM" id="CLU_1978696_0_0_9"/>
<dbReference type="Proteomes" id="UP000003491">
    <property type="component" value="Unassembled WGS sequence"/>
</dbReference>
<organism evidence="2 3">
    <name type="scientific">Lactobacillus johnsonii ATCC 33200</name>
    <dbReference type="NCBI Taxonomy" id="525330"/>
    <lineage>
        <taxon>Bacteria</taxon>
        <taxon>Bacillati</taxon>
        <taxon>Bacillota</taxon>
        <taxon>Bacilli</taxon>
        <taxon>Lactobacillales</taxon>
        <taxon>Lactobacillaceae</taxon>
        <taxon>Lactobacillus</taxon>
    </lineage>
</organism>
<proteinExistence type="predicted"/>
<accession>C2E711</accession>
<reference evidence="2 3" key="1">
    <citation type="submission" date="2009-01" db="EMBL/GenBank/DDBJ databases">
        <authorList>
            <person name="Qin X."/>
            <person name="Bachman B."/>
            <person name="Battles P."/>
            <person name="Bell A."/>
            <person name="Bess C."/>
            <person name="Bickham C."/>
            <person name="Chaboub L."/>
            <person name="Chen D."/>
            <person name="Coyle M."/>
            <person name="Deiros D.R."/>
            <person name="Dinh H."/>
            <person name="Forbes L."/>
            <person name="Fowler G."/>
            <person name="Francisco L."/>
            <person name="Fu Q."/>
            <person name="Gubbala S."/>
            <person name="Hale W."/>
            <person name="Han Y."/>
            <person name="Hemphill L."/>
            <person name="Highlander S.K."/>
            <person name="Hirani K."/>
            <person name="Hogues M."/>
            <person name="Jackson L."/>
            <person name="Jakkamsetti A."/>
            <person name="Javaid M."/>
            <person name="Jiang H."/>
            <person name="Korchina V."/>
            <person name="Kovar C."/>
            <person name="Lara F."/>
            <person name="Lee S."/>
            <person name="Mata R."/>
            <person name="Mathew T."/>
            <person name="Moen C."/>
            <person name="Morales K."/>
            <person name="Munidasa M."/>
            <person name="Nazareth L."/>
            <person name="Ngo R."/>
            <person name="Nguyen L."/>
            <person name="Okwuonu G."/>
            <person name="Ongeri F."/>
            <person name="Patil S."/>
            <person name="Petrosino J."/>
            <person name="Pham C."/>
            <person name="Pham P."/>
            <person name="Pu L.-L."/>
            <person name="Puazo M."/>
            <person name="Raj R."/>
            <person name="Reid J."/>
            <person name="Rouhana J."/>
            <person name="Saada N."/>
            <person name="Shang Y."/>
            <person name="Simmons D."/>
            <person name="Thornton R."/>
            <person name="Warren J."/>
            <person name="Weissenberger G."/>
            <person name="Zhang J."/>
            <person name="Zhang L."/>
            <person name="Zhou C."/>
            <person name="Zhu D."/>
            <person name="Muzny D."/>
            <person name="Worley K."/>
            <person name="Gibbs R."/>
        </authorList>
    </citation>
    <scope>NUCLEOTIDE SEQUENCE [LARGE SCALE GENOMIC DNA]</scope>
    <source>
        <strain evidence="2 3">ATCC 33200</strain>
    </source>
</reference>